<dbReference type="AlphaFoldDB" id="A0A2M6W516"/>
<dbReference type="SMART" id="SM00849">
    <property type="entry name" value="Lactamase_B"/>
    <property type="match status" value="1"/>
</dbReference>
<organism evidence="4 5">
    <name type="scientific">Candidatus Magasanikbacteria bacterium CG10_big_fil_rev_8_21_14_0_10_40_10</name>
    <dbReference type="NCBI Taxonomy" id="1974648"/>
    <lineage>
        <taxon>Bacteria</taxon>
        <taxon>Candidatus Magasanikiibacteriota</taxon>
    </lineage>
</organism>
<dbReference type="Gene3D" id="3.40.50.10890">
    <property type="match status" value="1"/>
</dbReference>
<sequence>MQISFHGATGEVTGSCSLLEAGEEKIIVDCGLFQGGEELDAQNFEPFKFDPMSIDGVIVTHAHLDHVGRLPLLVKSGFNKNIYSTPATAKLAELILRDALMVMEENYRRLGYPVLYDESDVSGAIALFKPVDYGQKQSIGRFEFVFHDAGHIFGSAFVEIKADGKKIVFSGDIGNTDMPILRETENLPDNLDLVVCESTYGARRHEAHTNAQREKIIETIILRSVKRGGVLMVPSFALERTQQLLYVLNELIDRKKLLPQMPIFLDSPLAIEATKIYRQYPKYYNQAARDLYKTDKDLFDFKCLRVTETIDESKKINHTPGSKIIIAGAGMMNGGRILHHALRYISDSSNTLLFIGYQARGTLGRKILEGVSQVKIFAERVPVNCHLEAMGALSAHADGDKIIDWLSGAQFAPKKVIFNHGEIPQAEVIALRVAKEIKIKASIADSETNIEV</sequence>
<evidence type="ECO:0000256" key="1">
    <source>
        <dbReference type="ARBA" id="ARBA00022801"/>
    </source>
</evidence>
<dbReference type="InterPro" id="IPR001279">
    <property type="entry name" value="Metallo-B-lactamas"/>
</dbReference>
<comment type="caution">
    <text evidence="4">The sequence shown here is derived from an EMBL/GenBank/DDBJ whole genome shotgun (WGS) entry which is preliminary data.</text>
</comment>
<dbReference type="Pfam" id="PF10996">
    <property type="entry name" value="Beta-Casp"/>
    <property type="match status" value="1"/>
</dbReference>
<feature type="domain" description="Beta-Casp" evidence="3">
    <location>
        <begin position="241"/>
        <end position="367"/>
    </location>
</feature>
<dbReference type="GO" id="GO:0016787">
    <property type="term" value="F:hydrolase activity"/>
    <property type="evidence" value="ECO:0007669"/>
    <property type="project" value="UniProtKB-KW"/>
</dbReference>
<dbReference type="SUPFAM" id="SSF56281">
    <property type="entry name" value="Metallo-hydrolase/oxidoreductase"/>
    <property type="match status" value="1"/>
</dbReference>
<dbReference type="InterPro" id="IPR011108">
    <property type="entry name" value="RMMBL"/>
</dbReference>
<protein>
    <submittedName>
        <fullName evidence="4">MBL fold metallo-hydrolase</fullName>
    </submittedName>
</protein>
<evidence type="ECO:0000259" key="2">
    <source>
        <dbReference type="SMART" id="SM00849"/>
    </source>
</evidence>
<name>A0A2M6W516_9BACT</name>
<dbReference type="SMART" id="SM01027">
    <property type="entry name" value="Beta-Casp"/>
    <property type="match status" value="1"/>
</dbReference>
<feature type="domain" description="Metallo-beta-lactamase" evidence="2">
    <location>
        <begin position="13"/>
        <end position="225"/>
    </location>
</feature>
<dbReference type="CDD" id="cd16295">
    <property type="entry name" value="TTHA0252-CPSF-like_MBL-fold"/>
    <property type="match status" value="1"/>
</dbReference>
<dbReference type="PANTHER" id="PTHR11203:SF37">
    <property type="entry name" value="INTEGRATOR COMPLEX SUBUNIT 11"/>
    <property type="match status" value="1"/>
</dbReference>
<dbReference type="Proteomes" id="UP000231183">
    <property type="component" value="Unassembled WGS sequence"/>
</dbReference>
<dbReference type="Pfam" id="PF07521">
    <property type="entry name" value="RMMBL"/>
    <property type="match status" value="1"/>
</dbReference>
<evidence type="ECO:0000313" key="4">
    <source>
        <dbReference type="EMBL" id="PIT87892.1"/>
    </source>
</evidence>
<evidence type="ECO:0000313" key="5">
    <source>
        <dbReference type="Proteomes" id="UP000231183"/>
    </source>
</evidence>
<accession>A0A2M6W516</accession>
<dbReference type="GO" id="GO:0004521">
    <property type="term" value="F:RNA endonuclease activity"/>
    <property type="evidence" value="ECO:0007669"/>
    <property type="project" value="TreeGrafter"/>
</dbReference>
<dbReference type="PANTHER" id="PTHR11203">
    <property type="entry name" value="CLEAVAGE AND POLYADENYLATION SPECIFICITY FACTOR FAMILY MEMBER"/>
    <property type="match status" value="1"/>
</dbReference>
<evidence type="ECO:0000259" key="3">
    <source>
        <dbReference type="SMART" id="SM01027"/>
    </source>
</evidence>
<proteinExistence type="predicted"/>
<reference evidence="5" key="1">
    <citation type="submission" date="2017-09" db="EMBL/GenBank/DDBJ databases">
        <title>Depth-based differentiation of microbial function through sediment-hosted aquifers and enrichment of novel symbionts in the deep terrestrial subsurface.</title>
        <authorList>
            <person name="Probst A.J."/>
            <person name="Ladd B."/>
            <person name="Jarett J.K."/>
            <person name="Geller-Mcgrath D.E."/>
            <person name="Sieber C.M.K."/>
            <person name="Emerson J.B."/>
            <person name="Anantharaman K."/>
            <person name="Thomas B.C."/>
            <person name="Malmstrom R."/>
            <person name="Stieglmeier M."/>
            <person name="Klingl A."/>
            <person name="Woyke T."/>
            <person name="Ryan C.M."/>
            <person name="Banfield J.F."/>
        </authorList>
    </citation>
    <scope>NUCLEOTIDE SEQUENCE [LARGE SCALE GENOMIC DNA]</scope>
</reference>
<dbReference type="Gene3D" id="3.60.15.10">
    <property type="entry name" value="Ribonuclease Z/Hydroxyacylglutathione hydrolase-like"/>
    <property type="match status" value="1"/>
</dbReference>
<dbReference type="EMBL" id="PFBX01000004">
    <property type="protein sequence ID" value="PIT87892.1"/>
    <property type="molecule type" value="Genomic_DNA"/>
</dbReference>
<dbReference type="Pfam" id="PF00753">
    <property type="entry name" value="Lactamase_B"/>
    <property type="match status" value="1"/>
</dbReference>
<keyword evidence="1 4" id="KW-0378">Hydrolase</keyword>
<dbReference type="InterPro" id="IPR036866">
    <property type="entry name" value="RibonucZ/Hydroxyglut_hydro"/>
</dbReference>
<dbReference type="InterPro" id="IPR022712">
    <property type="entry name" value="Beta_Casp"/>
</dbReference>
<dbReference type="InterPro" id="IPR050698">
    <property type="entry name" value="MBL"/>
</dbReference>
<gene>
    <name evidence="4" type="ORF">COU31_00525</name>
</gene>